<sequence length="61" mass="7348">MERKNLLRLAVEQRKKQLIQRLEALGFQGDREALMRLTLTELENQWESYQHMMQSEEDDIG</sequence>
<dbReference type="AlphaFoldDB" id="A0A8J3EQM0"/>
<comment type="caution">
    <text evidence="1">The sequence shown here is derived from an EMBL/GenBank/DDBJ whole genome shotgun (WGS) entry which is preliminary data.</text>
</comment>
<evidence type="ECO:0008006" key="3">
    <source>
        <dbReference type="Google" id="ProtNLM"/>
    </source>
</evidence>
<gene>
    <name evidence="1" type="ORF">GCM10007096_38450</name>
</gene>
<organism evidence="1 2">
    <name type="scientific">Pullulanibacillus pueri</name>
    <dbReference type="NCBI Taxonomy" id="1437324"/>
    <lineage>
        <taxon>Bacteria</taxon>
        <taxon>Bacillati</taxon>
        <taxon>Bacillota</taxon>
        <taxon>Bacilli</taxon>
        <taxon>Bacillales</taxon>
        <taxon>Sporolactobacillaceae</taxon>
        <taxon>Pullulanibacillus</taxon>
    </lineage>
</organism>
<proteinExistence type="predicted"/>
<keyword evidence="2" id="KW-1185">Reference proteome</keyword>
<evidence type="ECO:0000313" key="2">
    <source>
        <dbReference type="Proteomes" id="UP000656813"/>
    </source>
</evidence>
<protein>
    <recommendedName>
        <fullName evidence="3">Fur-regulated basic protein FbpA</fullName>
    </recommendedName>
</protein>
<accession>A0A8J3EQM0</accession>
<dbReference type="RefSeq" id="WP_229745657.1">
    <property type="nucleotide sequence ID" value="NZ_BMFV01000042.1"/>
</dbReference>
<dbReference type="EMBL" id="BMFV01000042">
    <property type="protein sequence ID" value="GGH87740.1"/>
    <property type="molecule type" value="Genomic_DNA"/>
</dbReference>
<evidence type="ECO:0000313" key="1">
    <source>
        <dbReference type="EMBL" id="GGH87740.1"/>
    </source>
</evidence>
<reference evidence="1" key="2">
    <citation type="submission" date="2020-09" db="EMBL/GenBank/DDBJ databases">
        <authorList>
            <person name="Sun Q."/>
            <person name="Zhou Y."/>
        </authorList>
    </citation>
    <scope>NUCLEOTIDE SEQUENCE</scope>
    <source>
        <strain evidence="1">CGMCC 1.12777</strain>
    </source>
</reference>
<reference evidence="1" key="1">
    <citation type="journal article" date="2014" name="Int. J. Syst. Evol. Microbiol.">
        <title>Complete genome sequence of Corynebacterium casei LMG S-19264T (=DSM 44701T), isolated from a smear-ripened cheese.</title>
        <authorList>
            <consortium name="US DOE Joint Genome Institute (JGI-PGF)"/>
            <person name="Walter F."/>
            <person name="Albersmeier A."/>
            <person name="Kalinowski J."/>
            <person name="Ruckert C."/>
        </authorList>
    </citation>
    <scope>NUCLEOTIDE SEQUENCE</scope>
    <source>
        <strain evidence="1">CGMCC 1.12777</strain>
    </source>
</reference>
<name>A0A8J3EQM0_9BACL</name>
<dbReference type="InterPro" id="IPR025072">
    <property type="entry name" value="Fur_reg_FbpA"/>
</dbReference>
<dbReference type="Proteomes" id="UP000656813">
    <property type="component" value="Unassembled WGS sequence"/>
</dbReference>
<dbReference type="Pfam" id="PF13076">
    <property type="entry name" value="Fur_reg_FbpA"/>
    <property type="match status" value="1"/>
</dbReference>